<accession>A0A369NY58</accession>
<organism evidence="2 3">
    <name type="scientific">Adlercreutzia equolifaciens subsp. celatus</name>
    <dbReference type="NCBI Taxonomy" id="394340"/>
    <lineage>
        <taxon>Bacteria</taxon>
        <taxon>Bacillati</taxon>
        <taxon>Actinomycetota</taxon>
        <taxon>Coriobacteriia</taxon>
        <taxon>Eggerthellales</taxon>
        <taxon>Eggerthellaceae</taxon>
        <taxon>Adlercreutzia</taxon>
    </lineage>
</organism>
<evidence type="ECO:0000313" key="2">
    <source>
        <dbReference type="EMBL" id="RDC41284.1"/>
    </source>
</evidence>
<feature type="domain" description="Zona occludens toxin N-terminal" evidence="1">
    <location>
        <begin position="1"/>
        <end position="199"/>
    </location>
</feature>
<dbReference type="EMBL" id="PPUT01000045">
    <property type="protein sequence ID" value="RDC41284.1"/>
    <property type="molecule type" value="Genomic_DNA"/>
</dbReference>
<gene>
    <name evidence="2" type="ORF">C1850_11180</name>
</gene>
<reference evidence="2 3" key="1">
    <citation type="journal article" date="2018" name="Elife">
        <title>Discovery and characterization of a prevalent human gut bacterial enzyme sufficient for the inactivation of a family of plant toxins.</title>
        <authorList>
            <person name="Koppel N."/>
            <person name="Bisanz J.E."/>
            <person name="Pandelia M.E."/>
            <person name="Turnbaugh P.J."/>
            <person name="Balskus E.P."/>
        </authorList>
    </citation>
    <scope>NUCLEOTIDE SEQUENCE [LARGE SCALE GENOMIC DNA]</scope>
    <source>
        <strain evidence="2 3">OB21 GAM 11</strain>
    </source>
</reference>
<name>A0A369NY58_9ACTN</name>
<dbReference type="InterPro" id="IPR008900">
    <property type="entry name" value="Zot_N"/>
</dbReference>
<evidence type="ECO:0000313" key="3">
    <source>
        <dbReference type="Proteomes" id="UP000253805"/>
    </source>
</evidence>
<dbReference type="RefSeq" id="WP_114549732.1">
    <property type="nucleotide sequence ID" value="NZ_PPUT01000045.1"/>
</dbReference>
<evidence type="ECO:0000259" key="1">
    <source>
        <dbReference type="Pfam" id="PF05707"/>
    </source>
</evidence>
<dbReference type="InterPro" id="IPR027417">
    <property type="entry name" value="P-loop_NTPase"/>
</dbReference>
<dbReference type="AlphaFoldDB" id="A0A369NY58"/>
<dbReference type="Pfam" id="PF05707">
    <property type="entry name" value="Zot"/>
    <property type="match status" value="1"/>
</dbReference>
<dbReference type="Gene3D" id="3.40.50.300">
    <property type="entry name" value="P-loop containing nucleotide triphosphate hydrolases"/>
    <property type="match status" value="1"/>
</dbReference>
<sequence>MIMLYSGTPGSGKSLHTARDIRDSLGAKRRPVIANFDVNPRTRGYRERFTYKPNNDLTPEFLIEFAEDYWKGRKVREDAILLVIDEAQLVFNSRTWQDRGGSRKRMDWIEFFSQHRHFGYKVVLIAQFDRMIDRQIRSLVEIEVNHRKLANFGLKGLLLSLPFGGKLFCAVSYYYGLKEKVGTTWLLPRRAYFRLYDSYNRFEQA</sequence>
<proteinExistence type="predicted"/>
<dbReference type="SUPFAM" id="SSF52540">
    <property type="entry name" value="P-loop containing nucleoside triphosphate hydrolases"/>
    <property type="match status" value="1"/>
</dbReference>
<protein>
    <recommendedName>
        <fullName evidence="1">Zona occludens toxin N-terminal domain-containing protein</fullName>
    </recommendedName>
</protein>
<comment type="caution">
    <text evidence="2">The sequence shown here is derived from an EMBL/GenBank/DDBJ whole genome shotgun (WGS) entry which is preliminary data.</text>
</comment>
<dbReference type="Proteomes" id="UP000253805">
    <property type="component" value="Unassembled WGS sequence"/>
</dbReference>